<evidence type="ECO:0000256" key="1">
    <source>
        <dbReference type="SAM" id="MobiDB-lite"/>
    </source>
</evidence>
<accession>A0A0D8XQI4</accession>
<protein>
    <submittedName>
        <fullName evidence="2">Uncharacterized protein</fullName>
    </submittedName>
</protein>
<reference evidence="2 3" key="1">
    <citation type="submission" date="2013-11" db="EMBL/GenBank/DDBJ databases">
        <title>Draft genome of the bovine lungworm Dictyocaulus viviparus.</title>
        <authorList>
            <person name="Mitreva M."/>
        </authorList>
    </citation>
    <scope>NUCLEOTIDE SEQUENCE [LARGE SCALE GENOMIC DNA]</scope>
    <source>
        <strain evidence="2 3">HannoverDv2000</strain>
    </source>
</reference>
<name>A0A0D8XQI4_DICVI</name>
<sequence>MNERVGGSRNESRQRRYLRKRPPPWAMDASARKKIMEGRYA</sequence>
<dbReference type="EMBL" id="KN716459">
    <property type="protein sequence ID" value="KJH44631.1"/>
    <property type="molecule type" value="Genomic_DNA"/>
</dbReference>
<dbReference type="AlphaFoldDB" id="A0A0D8XQI4"/>
<evidence type="ECO:0000313" key="3">
    <source>
        <dbReference type="Proteomes" id="UP000053766"/>
    </source>
</evidence>
<keyword evidence="3" id="KW-1185">Reference proteome</keyword>
<proteinExistence type="predicted"/>
<reference evidence="3" key="2">
    <citation type="journal article" date="2016" name="Sci. Rep.">
        <title>Dictyocaulus viviparus genome, variome and transcriptome elucidate lungworm biology and support future intervention.</title>
        <authorList>
            <person name="McNulty S.N."/>
            <person name="Strube C."/>
            <person name="Rosa B.A."/>
            <person name="Martin J.C."/>
            <person name="Tyagi R."/>
            <person name="Choi Y.J."/>
            <person name="Wang Q."/>
            <person name="Hallsworth Pepin K."/>
            <person name="Zhang X."/>
            <person name="Ozersky P."/>
            <person name="Wilson R.K."/>
            <person name="Sternberg P.W."/>
            <person name="Gasser R.B."/>
            <person name="Mitreva M."/>
        </authorList>
    </citation>
    <scope>NUCLEOTIDE SEQUENCE [LARGE SCALE GENOMIC DNA]</scope>
    <source>
        <strain evidence="3">HannoverDv2000</strain>
    </source>
</reference>
<evidence type="ECO:0000313" key="2">
    <source>
        <dbReference type="EMBL" id="KJH44631.1"/>
    </source>
</evidence>
<organism evidence="2 3">
    <name type="scientific">Dictyocaulus viviparus</name>
    <name type="common">Bovine lungworm</name>
    <dbReference type="NCBI Taxonomy" id="29172"/>
    <lineage>
        <taxon>Eukaryota</taxon>
        <taxon>Metazoa</taxon>
        <taxon>Ecdysozoa</taxon>
        <taxon>Nematoda</taxon>
        <taxon>Chromadorea</taxon>
        <taxon>Rhabditida</taxon>
        <taxon>Rhabditina</taxon>
        <taxon>Rhabditomorpha</taxon>
        <taxon>Strongyloidea</taxon>
        <taxon>Metastrongylidae</taxon>
        <taxon>Dictyocaulus</taxon>
    </lineage>
</organism>
<dbReference type="Proteomes" id="UP000053766">
    <property type="component" value="Unassembled WGS sequence"/>
</dbReference>
<gene>
    <name evidence="2" type="ORF">DICVIV_09352</name>
</gene>
<feature type="region of interest" description="Disordered" evidence="1">
    <location>
        <begin position="1"/>
        <end position="30"/>
    </location>
</feature>